<dbReference type="RefSeq" id="WP_130585513.1">
    <property type="nucleotide sequence ID" value="NZ_AP019389.1"/>
</dbReference>
<evidence type="ECO:0000313" key="8">
    <source>
        <dbReference type="EMBL" id="BBI19231.1"/>
    </source>
</evidence>
<evidence type="ECO:0000256" key="3">
    <source>
        <dbReference type="ARBA" id="ARBA00022630"/>
    </source>
</evidence>
<evidence type="ECO:0000256" key="1">
    <source>
        <dbReference type="ARBA" id="ARBA00001974"/>
    </source>
</evidence>
<keyword evidence="6" id="KW-0560">Oxidoreductase</keyword>
<keyword evidence="4" id="KW-0274">FAD</keyword>
<dbReference type="GO" id="GO:0004497">
    <property type="term" value="F:monooxygenase activity"/>
    <property type="evidence" value="ECO:0007669"/>
    <property type="project" value="UniProtKB-KW"/>
</dbReference>
<gene>
    <name evidence="8" type="ORF">EKJ_00780</name>
</gene>
<dbReference type="InterPro" id="IPR050775">
    <property type="entry name" value="FAD-binding_Monooxygenases"/>
</dbReference>
<comment type="similarity">
    <text evidence="2">Belongs to the FAD-binding monooxygenase family.</text>
</comment>
<dbReference type="EMBL" id="AP019389">
    <property type="protein sequence ID" value="BBI19231.1"/>
    <property type="molecule type" value="Genomic_DNA"/>
</dbReference>
<evidence type="ECO:0000256" key="5">
    <source>
        <dbReference type="ARBA" id="ARBA00022857"/>
    </source>
</evidence>
<evidence type="ECO:0000256" key="6">
    <source>
        <dbReference type="ARBA" id="ARBA00023002"/>
    </source>
</evidence>
<keyword evidence="7 8" id="KW-0503">Monooxygenase</keyword>
<accession>A0A3T1CE46</accession>
<evidence type="ECO:0000256" key="2">
    <source>
        <dbReference type="ARBA" id="ARBA00010139"/>
    </source>
</evidence>
<proteinExistence type="inferred from homology"/>
<comment type="cofactor">
    <cofactor evidence="1">
        <name>FAD</name>
        <dbReference type="ChEBI" id="CHEBI:57692"/>
    </cofactor>
</comment>
<keyword evidence="3" id="KW-0285">Flavoprotein</keyword>
<dbReference type="PANTHER" id="PTHR43098">
    <property type="entry name" value="L-ORNITHINE N(5)-MONOOXYGENASE-RELATED"/>
    <property type="match status" value="1"/>
</dbReference>
<dbReference type="SUPFAM" id="SSF51905">
    <property type="entry name" value="FAD/NAD(P)-binding domain"/>
    <property type="match status" value="1"/>
</dbReference>
<evidence type="ECO:0000313" key="9">
    <source>
        <dbReference type="Proteomes" id="UP000290057"/>
    </source>
</evidence>
<dbReference type="Proteomes" id="UP000290057">
    <property type="component" value="Chromosome"/>
</dbReference>
<keyword evidence="5" id="KW-0521">NADP</keyword>
<dbReference type="PANTHER" id="PTHR43098:SF4">
    <property type="entry name" value="BLR3857 PROTEIN"/>
    <property type="match status" value="1"/>
</dbReference>
<evidence type="ECO:0000256" key="4">
    <source>
        <dbReference type="ARBA" id="ARBA00022827"/>
    </source>
</evidence>
<dbReference type="Gene3D" id="3.50.50.60">
    <property type="entry name" value="FAD/NAD(P)-binding domain"/>
    <property type="match status" value="2"/>
</dbReference>
<reference evidence="8 9" key="1">
    <citation type="submission" date="2019-01" db="EMBL/GenBank/DDBJ databases">
        <title>Complete genome sequence of Erythrobacter flavus KJ5.</title>
        <authorList>
            <person name="Kanesaki Y."/>
            <person name="Brotosudarmo T."/>
            <person name="Moriuchi R."/>
            <person name="Awai K."/>
        </authorList>
    </citation>
    <scope>NUCLEOTIDE SEQUENCE [LARGE SCALE GENOMIC DNA]</scope>
    <source>
        <strain evidence="8 9">KJ5</strain>
    </source>
</reference>
<dbReference type="FunFam" id="3.50.50.60:FF:000341">
    <property type="entry name" value="Baeyer-Villiger monooxygenase"/>
    <property type="match status" value="1"/>
</dbReference>
<sequence>MAEAGAAGAIDTEALRRKYAEERDKRLRADGAAQYVRLESGFSDLAADPYTPREERDPVTDHVTFAFIGGGFAGLVVGARLKEAGITDYRIVEKGGDFGGTWYWNRYPGAQCDTASMIYMPLLEETGHMPSEKYAHAPEIRDHCSNIGRQYDLYDNALFHTQVTDLAWDEARQLWIVRTDRGDAFTAKYVGMGTGPLHVAKLPGLPGIELFEGKSFHTSRWDYGYTGGTPEGEPMTGLADKRVAVIGTGATAVQVVPNVARDAQELYVFQRTPSSVDERNNRPLERDWFDSVTGPGWQKTWQENFVANLGVGFPAEDLVDDGWTDLGKRIRAQVIDMPPEQRTPEGIMAAFEDADNQKMSEIRARAEQIVGGEAGEKLKAWYRQLCKRPCFHDEYLQAFTRPNTHLVDTDGRGVERITARGVVANGKEYEVDCIVYASGFEVGTGFTERAGYDVTGRGGRKLSEYWVDGMRSFHGLHVNGFPNMFFVQQNQAAAFIANYPHNLVDHAETVACVVRHAEEQGHATVEPSEEAEQQWLDFLLTGPAARLGGTECTPGYYNNEGQGYGEQERFALGHPAGPLGYFGHIDQWRKAGTFSGLDFA</sequence>
<evidence type="ECO:0000256" key="7">
    <source>
        <dbReference type="ARBA" id="ARBA00023033"/>
    </source>
</evidence>
<organism evidence="8 9">
    <name type="scientific">Qipengyuania flava</name>
    <dbReference type="NCBI Taxonomy" id="192812"/>
    <lineage>
        <taxon>Bacteria</taxon>
        <taxon>Pseudomonadati</taxon>
        <taxon>Pseudomonadota</taxon>
        <taxon>Alphaproteobacteria</taxon>
        <taxon>Sphingomonadales</taxon>
        <taxon>Erythrobacteraceae</taxon>
        <taxon>Qipengyuania</taxon>
    </lineage>
</organism>
<name>A0A3T1CE46_9SPHN</name>
<dbReference type="Pfam" id="PF13738">
    <property type="entry name" value="Pyr_redox_3"/>
    <property type="match status" value="1"/>
</dbReference>
<dbReference type="AlphaFoldDB" id="A0A3T1CE46"/>
<dbReference type="InterPro" id="IPR036188">
    <property type="entry name" value="FAD/NAD-bd_sf"/>
</dbReference>
<protein>
    <submittedName>
        <fullName evidence="8">Monooxygenase</fullName>
    </submittedName>
</protein>
<keyword evidence="9" id="KW-1185">Reference proteome</keyword>